<reference evidence="1 2" key="1">
    <citation type="submission" date="2018-06" db="EMBL/GenBank/DDBJ databases">
        <authorList>
            <consortium name="GenomeTrakr: Next Generation Sequencing Network for Food Pathogen Tracability"/>
        </authorList>
    </citation>
    <scope>NUCLEOTIDE SEQUENCE [LARGE SCALE GENOMIC DNA]</scope>
    <source>
        <strain evidence="1 2">FDA00008584</strain>
    </source>
</reference>
<evidence type="ECO:0000313" key="1">
    <source>
        <dbReference type="EMBL" id="EAD1186115.1"/>
    </source>
</evidence>
<dbReference type="EMBL" id="AAALRN010000007">
    <property type="protein sequence ID" value="EAD1186115.1"/>
    <property type="molecule type" value="Genomic_DNA"/>
</dbReference>
<accession>A0A823DDV6</accession>
<dbReference type="Pfam" id="PF04860">
    <property type="entry name" value="Phage_portal"/>
    <property type="match status" value="1"/>
</dbReference>
<sequence length="423" mass="46974">MALFKRTTRRTNTTQVDISKLLDSLIDGDYTDWGSVSALKNSDIFTAISMISSDIASTDILERIANQKNEASNIAYLFNQNPTNGEISGRDFKQLIAANLLINGESFVFISRDELGNPDGFQFLTNDAIELKWDETNAKLRYFQSMGEKLEIKNEDILHFRYFSLDGGSALSPLYALISEIGISQGSKRFLKNFFDRGATPNTIVRYEQGFLDNFSDGIMDEDQAEEAEKEAVHALTKKIQNAFYKNSGGVLPLDDTVTIDQLKIPTEVLQFLNSYTFSSQQIAKAFRIPAQLLGNEQANSGLSDLLNQYLTTCLSPLFSILTSEMELKLASDSGAQYEFNADKFIDNDPVKRMESTIKLLQGSVITITEARTRLGLPKEFDATQLLASLNYTPLANLADLQMAKIKNTGTKPLDAKGGEDDG</sequence>
<dbReference type="InterPro" id="IPR006427">
    <property type="entry name" value="Portal_HK97"/>
</dbReference>
<gene>
    <name evidence="1" type="ORF">QD52_13590</name>
</gene>
<comment type="caution">
    <text evidence="1">The sequence shown here is derived from an EMBL/GenBank/DDBJ whole genome shotgun (WGS) entry which is preliminary data.</text>
</comment>
<dbReference type="AlphaFoldDB" id="A0A823DDV6"/>
<dbReference type="InterPro" id="IPR006944">
    <property type="entry name" value="Phage/GTA_portal"/>
</dbReference>
<organism evidence="1 2">
    <name type="scientific">Listeria monocytogenes</name>
    <dbReference type="NCBI Taxonomy" id="1639"/>
    <lineage>
        <taxon>Bacteria</taxon>
        <taxon>Bacillati</taxon>
        <taxon>Bacillota</taxon>
        <taxon>Bacilli</taxon>
        <taxon>Bacillales</taxon>
        <taxon>Listeriaceae</taxon>
        <taxon>Listeria</taxon>
    </lineage>
</organism>
<proteinExistence type="predicted"/>
<protein>
    <submittedName>
        <fullName evidence="1">Phage portal protein</fullName>
    </submittedName>
</protein>
<dbReference type="Proteomes" id="UP000403352">
    <property type="component" value="Unassembled WGS sequence"/>
</dbReference>
<name>A0A823DDV6_LISMN</name>
<evidence type="ECO:0000313" key="2">
    <source>
        <dbReference type="Proteomes" id="UP000403352"/>
    </source>
</evidence>
<dbReference type="NCBIfam" id="TIGR01537">
    <property type="entry name" value="portal_HK97"/>
    <property type="match status" value="1"/>
</dbReference>